<name>A0AAN5L9V0_KLEOX</name>
<keyword evidence="1" id="KW-1133">Transmembrane helix</keyword>
<evidence type="ECO:0000313" key="4">
    <source>
        <dbReference type="Proteomes" id="UP000856143"/>
    </source>
</evidence>
<reference evidence="2" key="2">
    <citation type="submission" date="2020-11" db="EMBL/GenBank/DDBJ databases">
        <authorList>
            <consortium name="NCBI Pathogen Detection Project"/>
        </authorList>
    </citation>
    <scope>NUCLEOTIDE SEQUENCE</scope>
    <source>
        <strain evidence="2">R404</strain>
    </source>
</reference>
<evidence type="ECO:0000256" key="1">
    <source>
        <dbReference type="SAM" id="Phobius"/>
    </source>
</evidence>
<organism evidence="2 4">
    <name type="scientific">Klebsiella oxytoca</name>
    <dbReference type="NCBI Taxonomy" id="571"/>
    <lineage>
        <taxon>Bacteria</taxon>
        <taxon>Pseudomonadati</taxon>
        <taxon>Pseudomonadota</taxon>
        <taxon>Gammaproteobacteria</taxon>
        <taxon>Enterobacterales</taxon>
        <taxon>Enterobacteriaceae</taxon>
        <taxon>Klebsiella/Raoultella group</taxon>
        <taxon>Klebsiella</taxon>
    </lineage>
</organism>
<reference evidence="2" key="1">
    <citation type="journal article" date="2018" name="Genome Biol.">
        <title>SKESA: strategic k-mer extension for scrupulous assemblies.</title>
        <authorList>
            <person name="Souvorov A."/>
            <person name="Agarwala R."/>
            <person name="Lipman D.J."/>
        </authorList>
    </citation>
    <scope>NUCLEOTIDE SEQUENCE</scope>
    <source>
        <strain evidence="2">R404</strain>
    </source>
</reference>
<comment type="caution">
    <text evidence="2">The sequence shown here is derived from an EMBL/GenBank/DDBJ whole genome shotgun (WGS) entry which is preliminary data.</text>
</comment>
<feature type="transmembrane region" description="Helical" evidence="1">
    <location>
        <begin position="40"/>
        <end position="61"/>
    </location>
</feature>
<keyword evidence="1" id="KW-0812">Transmembrane</keyword>
<protein>
    <submittedName>
        <fullName evidence="2">Uncharacterized protein</fullName>
    </submittedName>
</protein>
<sequence length="63" mass="7107">MNPSTAVFILLLRLVVFTAICAPLVWFFRLKKQGYSFFHAVIYAVIIGTVYVLLSSLMAAFHP</sequence>
<dbReference type="Proteomes" id="UP000856143">
    <property type="component" value="Unassembled WGS sequence"/>
</dbReference>
<evidence type="ECO:0000313" key="2">
    <source>
        <dbReference type="EMBL" id="HAT1682452.1"/>
    </source>
</evidence>
<proteinExistence type="predicted"/>
<dbReference type="AlphaFoldDB" id="A0AAN5L9V0"/>
<feature type="transmembrane region" description="Helical" evidence="1">
    <location>
        <begin position="6"/>
        <end position="28"/>
    </location>
</feature>
<dbReference type="EMBL" id="DACSEO010000308">
    <property type="protein sequence ID" value="HAT1685564.1"/>
    <property type="molecule type" value="Genomic_DNA"/>
</dbReference>
<gene>
    <name evidence="2" type="ORF">I8Y21_003154</name>
    <name evidence="3" type="ORF">I8Y21_006445</name>
</gene>
<keyword evidence="1" id="KW-0472">Membrane</keyword>
<evidence type="ECO:0000313" key="3">
    <source>
        <dbReference type="EMBL" id="HAT1685564.1"/>
    </source>
</evidence>
<dbReference type="EMBL" id="DACSEO010000036">
    <property type="protein sequence ID" value="HAT1682452.1"/>
    <property type="molecule type" value="Genomic_DNA"/>
</dbReference>
<accession>A0AAN5L9V0</accession>